<feature type="domain" description="Fimbrial-type adhesion" evidence="3">
    <location>
        <begin position="197"/>
        <end position="337"/>
    </location>
</feature>
<dbReference type="PATRIC" id="fig|1264675.3.peg.1728"/>
<dbReference type="AlphaFoldDB" id="R0E837"/>
<dbReference type="InterPro" id="IPR050263">
    <property type="entry name" value="Bact_Fimbrial_Adh_Pro"/>
</dbReference>
<dbReference type="InterPro" id="IPR000259">
    <property type="entry name" value="Adhesion_dom_fimbrial"/>
</dbReference>
<dbReference type="Proteomes" id="UP000013280">
    <property type="component" value="Unassembled WGS sequence"/>
</dbReference>
<dbReference type="PANTHER" id="PTHR33420">
    <property type="entry name" value="FIMBRIAL SUBUNIT ELFA-RELATED"/>
    <property type="match status" value="1"/>
</dbReference>
<dbReference type="PANTHER" id="PTHR33420:SF3">
    <property type="entry name" value="FIMBRIAL SUBUNIT ELFA"/>
    <property type="match status" value="1"/>
</dbReference>
<evidence type="ECO:0000259" key="3">
    <source>
        <dbReference type="Pfam" id="PF00419"/>
    </source>
</evidence>
<comment type="caution">
    <text evidence="4">The sequence shown here is derived from an EMBL/GenBank/DDBJ whole genome shotgun (WGS) entry which is preliminary data.</text>
</comment>
<evidence type="ECO:0000256" key="2">
    <source>
        <dbReference type="SAM" id="SignalP"/>
    </source>
</evidence>
<organism evidence="4 5">
    <name type="scientific">Ralstonia pickettii OR214</name>
    <dbReference type="NCBI Taxonomy" id="1264675"/>
    <lineage>
        <taxon>Bacteria</taxon>
        <taxon>Pseudomonadati</taxon>
        <taxon>Pseudomonadota</taxon>
        <taxon>Betaproteobacteria</taxon>
        <taxon>Burkholderiales</taxon>
        <taxon>Burkholderiaceae</taxon>
        <taxon>Ralstonia</taxon>
    </lineage>
</organism>
<proteinExistence type="predicted"/>
<evidence type="ECO:0000313" key="4">
    <source>
        <dbReference type="EMBL" id="ENZ78304.1"/>
    </source>
</evidence>
<evidence type="ECO:0000256" key="1">
    <source>
        <dbReference type="ARBA" id="ARBA00022729"/>
    </source>
</evidence>
<feature type="chain" id="PRO_5004340360" evidence="2">
    <location>
        <begin position="35"/>
        <end position="338"/>
    </location>
</feature>
<dbReference type="InterPro" id="IPR036937">
    <property type="entry name" value="Adhesion_dom_fimbrial_sf"/>
</dbReference>
<dbReference type="InterPro" id="IPR008966">
    <property type="entry name" value="Adhesion_dom_sf"/>
</dbReference>
<evidence type="ECO:0000313" key="5">
    <source>
        <dbReference type="Proteomes" id="UP000013280"/>
    </source>
</evidence>
<dbReference type="EMBL" id="APMQ01000004">
    <property type="protein sequence ID" value="ENZ78304.1"/>
    <property type="molecule type" value="Genomic_DNA"/>
</dbReference>
<keyword evidence="1 2" id="KW-0732">Signal</keyword>
<dbReference type="SUPFAM" id="SSF49401">
    <property type="entry name" value="Bacterial adhesins"/>
    <property type="match status" value="1"/>
</dbReference>
<sequence length="338" mass="35430" precursor="true">MQKTLYRLESDHLLRGFCMTAFFLAALLSSPADAANCTIRQGAVVKQLAFQIPSSFTVPRDAPIGTVIYESAPITNSAQDTLSFTCTAAFRWGLVNSVGGIPPAATKVDMPIGNTGLAWGLVYKREEPGMTAEQLAAISLASSKAAGPYTFLGTSFSLRIKKIGPVAPGAAVEAGLLGYANINNEFNAFIVRTSTKASVTAQSCKTPDVIVQMGDRNRVGQFKGVGTSLAPVNFSINLNGCPSGISKVSYLLKPNTQILDAAQSVVALDAESVAKGVGLQVLNQNGEPAVLNEKVAFSEYDKAGGNFSIPLKAAYRQTAPVVGAGTANSSLTFVMSYE</sequence>
<dbReference type="Gene3D" id="2.60.40.3310">
    <property type="match status" value="1"/>
</dbReference>
<gene>
    <name evidence="4" type="ORF">OR214_01718</name>
</gene>
<reference evidence="4 5" key="1">
    <citation type="journal article" date="2013" name="Genome Announc.">
        <title>Draft Genome Sequence for Ralstonia sp. Strain OR214, a Bacterium with Potential for Bioremediation.</title>
        <authorList>
            <person name="Utturkar S.M."/>
            <person name="Bollmann A."/>
            <person name="Brzoska R.M."/>
            <person name="Klingeman D.M."/>
            <person name="Epstein S.E."/>
            <person name="Palumbo A.V."/>
            <person name="Brown S.D."/>
        </authorList>
    </citation>
    <scope>NUCLEOTIDE SEQUENCE [LARGE SCALE GENOMIC DNA]</scope>
    <source>
        <strain evidence="4 5">OR214</strain>
    </source>
</reference>
<accession>R0E837</accession>
<name>R0E837_RALPI</name>
<dbReference type="Gene3D" id="2.60.40.1090">
    <property type="entry name" value="Fimbrial-type adhesion domain"/>
    <property type="match status" value="1"/>
</dbReference>
<dbReference type="GO" id="GO:0009289">
    <property type="term" value="C:pilus"/>
    <property type="evidence" value="ECO:0007669"/>
    <property type="project" value="InterPro"/>
</dbReference>
<feature type="signal peptide" evidence="2">
    <location>
        <begin position="1"/>
        <end position="34"/>
    </location>
</feature>
<dbReference type="Pfam" id="PF00419">
    <property type="entry name" value="Fimbrial"/>
    <property type="match status" value="1"/>
</dbReference>
<dbReference type="GO" id="GO:0043709">
    <property type="term" value="P:cell adhesion involved in single-species biofilm formation"/>
    <property type="evidence" value="ECO:0007669"/>
    <property type="project" value="TreeGrafter"/>
</dbReference>
<protein>
    <submittedName>
        <fullName evidence="4">P pilus assembly protein, pilin FimA</fullName>
    </submittedName>
</protein>